<name>A0A017TGM1_9BACT</name>
<organism evidence="3 4">
    <name type="scientific">Chondromyces apiculatus DSM 436</name>
    <dbReference type="NCBI Taxonomy" id="1192034"/>
    <lineage>
        <taxon>Bacteria</taxon>
        <taxon>Pseudomonadati</taxon>
        <taxon>Myxococcota</taxon>
        <taxon>Polyangia</taxon>
        <taxon>Polyangiales</taxon>
        <taxon>Polyangiaceae</taxon>
        <taxon>Chondromyces</taxon>
    </lineage>
</organism>
<dbReference type="Proteomes" id="UP000019678">
    <property type="component" value="Unassembled WGS sequence"/>
</dbReference>
<protein>
    <recommendedName>
        <fullName evidence="2">DUF2914 domain-containing protein</fullName>
    </recommendedName>
</protein>
<feature type="region of interest" description="Disordered" evidence="1">
    <location>
        <begin position="27"/>
        <end position="118"/>
    </location>
</feature>
<reference evidence="3 4" key="1">
    <citation type="submission" date="2013-05" db="EMBL/GenBank/DDBJ databases">
        <title>Genome assembly of Chondromyces apiculatus DSM 436.</title>
        <authorList>
            <person name="Sharma G."/>
            <person name="Khatri I."/>
            <person name="Kaur C."/>
            <person name="Mayilraj S."/>
            <person name="Subramanian S."/>
        </authorList>
    </citation>
    <scope>NUCLEOTIDE SEQUENCE [LARGE SCALE GENOMIC DNA]</scope>
    <source>
        <strain evidence="3 4">DSM 436</strain>
    </source>
</reference>
<comment type="caution">
    <text evidence="3">The sequence shown here is derived from an EMBL/GenBank/DDBJ whole genome shotgun (WGS) entry which is preliminary data.</text>
</comment>
<keyword evidence="4" id="KW-1185">Reference proteome</keyword>
<evidence type="ECO:0000259" key="2">
    <source>
        <dbReference type="Pfam" id="PF11141"/>
    </source>
</evidence>
<sequence length="238" mass="24601">MWALVVVGCGGAALGCDDLKKASQDIAREEPAALSRGADNRPGEGPAQAPARPTAEASARPEAPSDPAAPEIDDGAAAEGEAADANPSGKRRAVAKTPQRRRRSASAEKGDASGGAEASAEQADVAAASYKVSRLQVARGVSGREPVGVARTFAASEIEQLHVFVELTNEARAAGEIFVSFVSPSGSTSQRIKLNIGAERRWRTWATTRRVKAPGAWQVTISDAGGAVLGRSSFTVTR</sequence>
<dbReference type="EMBL" id="ASRX01000006">
    <property type="protein sequence ID" value="EYF07965.1"/>
    <property type="molecule type" value="Genomic_DNA"/>
</dbReference>
<dbReference type="Pfam" id="PF11141">
    <property type="entry name" value="DUF2914"/>
    <property type="match status" value="1"/>
</dbReference>
<evidence type="ECO:0000313" key="3">
    <source>
        <dbReference type="EMBL" id="EYF07965.1"/>
    </source>
</evidence>
<gene>
    <name evidence="3" type="ORF">CAP_6987</name>
</gene>
<feature type="domain" description="DUF2914" evidence="2">
    <location>
        <begin position="188"/>
        <end position="236"/>
    </location>
</feature>
<evidence type="ECO:0000256" key="1">
    <source>
        <dbReference type="SAM" id="MobiDB-lite"/>
    </source>
</evidence>
<accession>A0A017TGM1</accession>
<evidence type="ECO:0000313" key="4">
    <source>
        <dbReference type="Proteomes" id="UP000019678"/>
    </source>
</evidence>
<dbReference type="STRING" id="1192034.CAP_6987"/>
<dbReference type="InterPro" id="IPR022606">
    <property type="entry name" value="DUF2914"/>
</dbReference>
<dbReference type="AlphaFoldDB" id="A0A017TGM1"/>
<feature type="compositionally biased region" description="Basic residues" evidence="1">
    <location>
        <begin position="89"/>
        <end position="104"/>
    </location>
</feature>
<proteinExistence type="predicted"/>